<keyword evidence="9" id="KW-1185">Reference proteome</keyword>
<reference evidence="8 9" key="1">
    <citation type="submission" date="2015-04" db="EMBL/GenBank/DDBJ databases">
        <authorList>
            <person name="Heijne W.H."/>
            <person name="Fedorova N.D."/>
            <person name="Nierman W.C."/>
            <person name="Vollebregt A.W."/>
            <person name="Zhao Z."/>
            <person name="Wu L."/>
            <person name="Kumar M."/>
            <person name="Stam H."/>
            <person name="van den Berg M.A."/>
            <person name="Pel H.J."/>
        </authorList>
    </citation>
    <scope>NUCLEOTIDE SEQUENCE [LARGE SCALE GENOMIC DNA]</scope>
    <source>
        <strain evidence="8 9">CBS 393.64</strain>
    </source>
</reference>
<sequence>MGAAQSTEGAGNASPEELSHLLAERFATKCFTPLELTHFKDNFFSRALDQGGLRYWNEKILSDFLGIPDGVNTDEKGAGRDAASLDAGPVIFRMVSYLGAFPFQTTLAPSVLTFEAMVKVVVLLTERYGKVLKRGRKDRIKLLFGSLADVARRDIEEKKVESAPGEPAPSSSSEAAVDKHTSHPPGFAIDEPANDDDEEEDDDDLALAALESLDAIEVFKHDQRIDRAVYEARISVDTFRRLLMLLLVIAPLKPLESVSKYTSNLSPDQLAAVRREADSIIAAFSPEEIAGGIRYRSFARTVSVSLPHLFDPLTPLFEHLLFSKNLDLSRKRTGAEPSHAEDEGQNDSNSPPEAPVILPGSFESAILNPSIISHLSFFLPASPDVNLFRSGTRLHPVFSTTAHGESLTSFSHNVLTWQAPTLLLIQGTQRDRSGAEEKLITLGAYLPQPWKPTSPRHKPTTPAVFFSTSTGIAIGCEVAPPSRNSFGPGVPVRSSHSKRQQQQAPIPIGAGSLLIDEGLETAELHVSYTSGAGGVFLPPVPSNMPVTTTQIDIYNLEIWGLVEDPISSSDPNPNSSRDAIALQRAQWAFDAREAERRRTINLKVGGSDSSSSDVQSARALLEMAGIISDSGKSGGSV</sequence>
<dbReference type="SMART" id="SM00584">
    <property type="entry name" value="TLDc"/>
    <property type="match status" value="1"/>
</dbReference>
<dbReference type="PANTHER" id="PTHR23354:SF130">
    <property type="entry name" value="RESTRICTION OF TELOMERE CAPPING PROTEIN 5"/>
    <property type="match status" value="1"/>
</dbReference>
<feature type="region of interest" description="Disordered" evidence="6">
    <location>
        <begin position="158"/>
        <end position="202"/>
    </location>
</feature>
<dbReference type="AlphaFoldDB" id="A0A0F4YXN9"/>
<accession>A0A0F4YXN9</accession>
<comment type="function">
    <text evidence="1">May be involved in a process influencing telomere capping.</text>
</comment>
<evidence type="ECO:0000256" key="1">
    <source>
        <dbReference type="ARBA" id="ARBA00002738"/>
    </source>
</evidence>
<gene>
    <name evidence="8" type="ORF">T310_3348</name>
</gene>
<dbReference type="EMBL" id="LASV01000134">
    <property type="protein sequence ID" value="KKA22611.1"/>
    <property type="molecule type" value="Genomic_DNA"/>
</dbReference>
<feature type="compositionally biased region" description="Low complexity" evidence="6">
    <location>
        <begin position="162"/>
        <end position="175"/>
    </location>
</feature>
<dbReference type="PANTHER" id="PTHR23354">
    <property type="entry name" value="NUCLEOLAR PROTEIN 7/ESTROGEN RECEPTOR COACTIVATOR-RELATED"/>
    <property type="match status" value="1"/>
</dbReference>
<evidence type="ECO:0000256" key="5">
    <source>
        <dbReference type="ARBA" id="ARBA00022490"/>
    </source>
</evidence>
<feature type="region of interest" description="Disordered" evidence="6">
    <location>
        <begin position="332"/>
        <end position="355"/>
    </location>
</feature>
<dbReference type="GeneID" id="25315698"/>
<evidence type="ECO:0000256" key="6">
    <source>
        <dbReference type="SAM" id="MobiDB-lite"/>
    </source>
</evidence>
<dbReference type="Proteomes" id="UP000053958">
    <property type="component" value="Unassembled WGS sequence"/>
</dbReference>
<dbReference type="PROSITE" id="PS51886">
    <property type="entry name" value="TLDC"/>
    <property type="match status" value="1"/>
</dbReference>
<dbReference type="OrthoDB" id="289228at2759"/>
<proteinExistence type="inferred from homology"/>
<feature type="domain" description="TLDc" evidence="7">
    <location>
        <begin position="365"/>
        <end position="562"/>
    </location>
</feature>
<dbReference type="GO" id="GO:0006979">
    <property type="term" value="P:response to oxidative stress"/>
    <property type="evidence" value="ECO:0007669"/>
    <property type="project" value="TreeGrafter"/>
</dbReference>
<comment type="similarity">
    <text evidence="3">Belongs to the RTC5 family.</text>
</comment>
<feature type="region of interest" description="Disordered" evidence="6">
    <location>
        <begin position="482"/>
        <end position="505"/>
    </location>
</feature>
<dbReference type="InterPro" id="IPR006571">
    <property type="entry name" value="TLDc_dom"/>
</dbReference>
<evidence type="ECO:0000313" key="9">
    <source>
        <dbReference type="Proteomes" id="UP000053958"/>
    </source>
</evidence>
<comment type="subcellular location">
    <subcellularLocation>
        <location evidence="2">Cytoplasm</location>
    </subcellularLocation>
</comment>
<dbReference type="GO" id="GO:0005737">
    <property type="term" value="C:cytoplasm"/>
    <property type="evidence" value="ECO:0007669"/>
    <property type="project" value="UniProtKB-SubCell"/>
</dbReference>
<evidence type="ECO:0000259" key="7">
    <source>
        <dbReference type="PROSITE" id="PS51886"/>
    </source>
</evidence>
<protein>
    <recommendedName>
        <fullName evidence="4">Restriction of telomere capping protein 5</fullName>
    </recommendedName>
</protein>
<dbReference type="GO" id="GO:0005634">
    <property type="term" value="C:nucleus"/>
    <property type="evidence" value="ECO:0007669"/>
    <property type="project" value="TreeGrafter"/>
</dbReference>
<evidence type="ECO:0000256" key="4">
    <source>
        <dbReference type="ARBA" id="ARBA00015163"/>
    </source>
</evidence>
<dbReference type="STRING" id="1408163.A0A0F4YXN9"/>
<keyword evidence="5" id="KW-0963">Cytoplasm</keyword>
<organism evidence="8 9">
    <name type="scientific">Rasamsonia emersonii (strain ATCC 16479 / CBS 393.64 / IMI 116815)</name>
    <dbReference type="NCBI Taxonomy" id="1408163"/>
    <lineage>
        <taxon>Eukaryota</taxon>
        <taxon>Fungi</taxon>
        <taxon>Dikarya</taxon>
        <taxon>Ascomycota</taxon>
        <taxon>Pezizomycotina</taxon>
        <taxon>Eurotiomycetes</taxon>
        <taxon>Eurotiomycetidae</taxon>
        <taxon>Eurotiales</taxon>
        <taxon>Trichocomaceae</taxon>
        <taxon>Rasamsonia</taxon>
    </lineage>
</organism>
<dbReference type="Pfam" id="PF07534">
    <property type="entry name" value="TLD"/>
    <property type="match status" value="1"/>
</dbReference>
<name>A0A0F4YXN9_RASE3</name>
<feature type="compositionally biased region" description="Basic and acidic residues" evidence="6">
    <location>
        <begin position="332"/>
        <end position="342"/>
    </location>
</feature>
<evidence type="ECO:0000256" key="3">
    <source>
        <dbReference type="ARBA" id="ARBA00006731"/>
    </source>
</evidence>
<evidence type="ECO:0000256" key="2">
    <source>
        <dbReference type="ARBA" id="ARBA00004496"/>
    </source>
</evidence>
<dbReference type="RefSeq" id="XP_013329223.1">
    <property type="nucleotide sequence ID" value="XM_013473769.1"/>
</dbReference>
<evidence type="ECO:0000313" key="8">
    <source>
        <dbReference type="EMBL" id="KKA22611.1"/>
    </source>
</evidence>
<comment type="caution">
    <text evidence="8">The sequence shown here is derived from an EMBL/GenBank/DDBJ whole genome shotgun (WGS) entry which is preliminary data.</text>
</comment>
<feature type="compositionally biased region" description="Acidic residues" evidence="6">
    <location>
        <begin position="192"/>
        <end position="202"/>
    </location>
</feature>